<gene>
    <name evidence="2" type="ORF">BVRB_026930</name>
</gene>
<feature type="transmembrane region" description="Helical" evidence="1">
    <location>
        <begin position="37"/>
        <end position="58"/>
    </location>
</feature>
<evidence type="ECO:0000313" key="3">
    <source>
        <dbReference type="Proteomes" id="UP000035740"/>
    </source>
</evidence>
<dbReference type="EMBL" id="KQ098025">
    <property type="protein sequence ID" value="KMS93886.1"/>
    <property type="molecule type" value="Genomic_DNA"/>
</dbReference>
<feature type="transmembrane region" description="Helical" evidence="1">
    <location>
        <begin position="102"/>
        <end position="122"/>
    </location>
</feature>
<evidence type="ECO:0000256" key="1">
    <source>
        <dbReference type="SAM" id="Phobius"/>
    </source>
</evidence>
<evidence type="ECO:0000313" key="2">
    <source>
        <dbReference type="EMBL" id="KMS93886.1"/>
    </source>
</evidence>
<reference evidence="2 3" key="1">
    <citation type="journal article" date="2014" name="Nature">
        <title>The genome of the recently domesticated crop plant sugar beet (Beta vulgaris).</title>
        <authorList>
            <person name="Dohm J.C."/>
            <person name="Minoche A.E."/>
            <person name="Holtgrawe D."/>
            <person name="Capella-Gutierrez S."/>
            <person name="Zakrzewski F."/>
            <person name="Tafer H."/>
            <person name="Rupp O."/>
            <person name="Sorensen T.R."/>
            <person name="Stracke R."/>
            <person name="Reinhardt R."/>
            <person name="Goesmann A."/>
            <person name="Kraft T."/>
            <person name="Schulz B."/>
            <person name="Stadler P.F."/>
            <person name="Schmidt T."/>
            <person name="Gabaldon T."/>
            <person name="Lehrach H."/>
            <person name="Weisshaar B."/>
            <person name="Himmelbauer H."/>
        </authorList>
    </citation>
    <scope>NUCLEOTIDE SEQUENCE [LARGE SCALE GENOMIC DNA]</scope>
    <source>
        <tissue evidence="2">Taproot</tissue>
    </source>
</reference>
<dbReference type="Proteomes" id="UP000035740">
    <property type="component" value="Unassembled WGS sequence"/>
</dbReference>
<proteinExistence type="predicted"/>
<feature type="transmembrane region" description="Helical" evidence="1">
    <location>
        <begin position="196"/>
        <end position="216"/>
    </location>
</feature>
<accession>A0A0J8AYU3</accession>
<keyword evidence="1" id="KW-0812">Transmembrane</keyword>
<organism evidence="2 3">
    <name type="scientific">Beta vulgaris subsp. vulgaris</name>
    <name type="common">Beet</name>
    <dbReference type="NCBI Taxonomy" id="3555"/>
    <lineage>
        <taxon>Eukaryota</taxon>
        <taxon>Viridiplantae</taxon>
        <taxon>Streptophyta</taxon>
        <taxon>Embryophyta</taxon>
        <taxon>Tracheophyta</taxon>
        <taxon>Spermatophyta</taxon>
        <taxon>Magnoliopsida</taxon>
        <taxon>eudicotyledons</taxon>
        <taxon>Gunneridae</taxon>
        <taxon>Pentapetalae</taxon>
        <taxon>Caryophyllales</taxon>
        <taxon>Chenopodiaceae</taxon>
        <taxon>Betoideae</taxon>
        <taxon>Beta</taxon>
    </lineage>
</organism>
<keyword evidence="3" id="KW-1185">Reference proteome</keyword>
<feature type="transmembrane region" description="Helical" evidence="1">
    <location>
        <begin position="143"/>
        <end position="166"/>
    </location>
</feature>
<name>A0A0J8AYU3_BETVV</name>
<protein>
    <submittedName>
        <fullName evidence="2">Uncharacterized protein</fullName>
    </submittedName>
</protein>
<feature type="transmembrane region" description="Helical" evidence="1">
    <location>
        <begin position="70"/>
        <end position="90"/>
    </location>
</feature>
<keyword evidence="1" id="KW-1133">Transmembrane helix</keyword>
<dbReference type="AlphaFoldDB" id="A0A0J8AYU3"/>
<feature type="non-terminal residue" evidence="2">
    <location>
        <position position="218"/>
    </location>
</feature>
<feature type="transmembrane region" description="Helical" evidence="1">
    <location>
        <begin position="12"/>
        <end position="31"/>
    </location>
</feature>
<dbReference type="OrthoDB" id="10628031at2759"/>
<keyword evidence="1" id="KW-0472">Membrane</keyword>
<sequence length="218" mass="23313">MAPPRIMPNSSRAAAVVCIMAGGSLLVTMGGKWLPRPAAVASIGTAAVSVSGALLLVFARQHYPPLAQTCLPLAACAVVASIIVDAYDLLSDSLSPSVHCNIVARWAVNVLSLASVIPYTILGWRLHVIFHAGEAEPPRYTRWLFTISDAGLVRMFLLAMSVPFLFTTIQTLTPFLRDATKSIYAPCDQQVATSHLFLLSCNSLAFVILGGLYASVKR</sequence>